<feature type="region of interest" description="Disordered" evidence="1">
    <location>
        <begin position="147"/>
        <end position="174"/>
    </location>
</feature>
<dbReference type="OrthoDB" id="3642827at2759"/>
<sequence>MDFLKRKLSVRKRSNTATSSQSSTITSSSDYETRNLSPAEQRIEQLNDERYETEYRRSQDVPSPPTRSKSFRNRTITPRKSSLTRSPASFVKYGGPGLNAPGNMKNDSDGGNAFGISAGEVPPLPLNAHVHGDGQISDFERYRLQTLSRDPVHEGTGSERRGGGLEGVVEVEGR</sequence>
<protein>
    <submittedName>
        <fullName evidence="2">Uncharacterized protein</fullName>
    </submittedName>
</protein>
<feature type="compositionally biased region" description="Polar residues" evidence="1">
    <location>
        <begin position="73"/>
        <end position="87"/>
    </location>
</feature>
<feature type="compositionally biased region" description="Basic residues" evidence="1">
    <location>
        <begin position="1"/>
        <end position="14"/>
    </location>
</feature>
<organism evidence="2 3">
    <name type="scientific">Cercospora berteroae</name>
    <dbReference type="NCBI Taxonomy" id="357750"/>
    <lineage>
        <taxon>Eukaryota</taxon>
        <taxon>Fungi</taxon>
        <taxon>Dikarya</taxon>
        <taxon>Ascomycota</taxon>
        <taxon>Pezizomycotina</taxon>
        <taxon>Dothideomycetes</taxon>
        <taxon>Dothideomycetidae</taxon>
        <taxon>Mycosphaerellales</taxon>
        <taxon>Mycosphaerellaceae</taxon>
        <taxon>Cercospora</taxon>
    </lineage>
</organism>
<name>A0A2S6BU21_9PEZI</name>
<dbReference type="Proteomes" id="UP000237631">
    <property type="component" value="Unassembled WGS sequence"/>
</dbReference>
<evidence type="ECO:0000256" key="1">
    <source>
        <dbReference type="SAM" id="MobiDB-lite"/>
    </source>
</evidence>
<reference evidence="3" key="1">
    <citation type="journal article" date="2017" name="bioRxiv">
        <title>Conservation of a gene cluster reveals novel cercosporin biosynthetic mechanisms and extends production to the genus Colletotrichum.</title>
        <authorList>
            <person name="de Jonge R."/>
            <person name="Ebert M.K."/>
            <person name="Huitt-Roehl C.R."/>
            <person name="Pal P."/>
            <person name="Suttle J.C."/>
            <person name="Spanner R.E."/>
            <person name="Neubauer J.D."/>
            <person name="Jurick W.M.II."/>
            <person name="Stott K.A."/>
            <person name="Secor G.A."/>
            <person name="Thomma B.P.H.J."/>
            <person name="Van de Peer Y."/>
            <person name="Townsend C.A."/>
            <person name="Bolton M.D."/>
        </authorList>
    </citation>
    <scope>NUCLEOTIDE SEQUENCE [LARGE SCALE GENOMIC DNA]</scope>
    <source>
        <strain evidence="3">CBS538.71</strain>
    </source>
</reference>
<evidence type="ECO:0000313" key="3">
    <source>
        <dbReference type="Proteomes" id="UP000237631"/>
    </source>
</evidence>
<feature type="region of interest" description="Disordered" evidence="1">
    <location>
        <begin position="1"/>
        <end position="106"/>
    </location>
</feature>
<feature type="compositionally biased region" description="Basic and acidic residues" evidence="1">
    <location>
        <begin position="41"/>
        <end position="59"/>
    </location>
</feature>
<comment type="caution">
    <text evidence="2">The sequence shown here is derived from an EMBL/GenBank/DDBJ whole genome shotgun (WGS) entry which is preliminary data.</text>
</comment>
<dbReference type="EMBL" id="PNEN01001770">
    <property type="protein sequence ID" value="PPJ50967.1"/>
    <property type="molecule type" value="Genomic_DNA"/>
</dbReference>
<feature type="compositionally biased region" description="Basic and acidic residues" evidence="1">
    <location>
        <begin position="150"/>
        <end position="163"/>
    </location>
</feature>
<proteinExistence type="predicted"/>
<keyword evidence="3" id="KW-1185">Reference proteome</keyword>
<feature type="compositionally biased region" description="Low complexity" evidence="1">
    <location>
        <begin position="15"/>
        <end position="29"/>
    </location>
</feature>
<gene>
    <name evidence="2" type="ORF">CBER1_06824</name>
</gene>
<accession>A0A2S6BU21</accession>
<dbReference type="AlphaFoldDB" id="A0A2S6BU21"/>
<evidence type="ECO:0000313" key="2">
    <source>
        <dbReference type="EMBL" id="PPJ50967.1"/>
    </source>
</evidence>